<evidence type="ECO:0000256" key="6">
    <source>
        <dbReference type="ARBA" id="ARBA00022643"/>
    </source>
</evidence>
<evidence type="ECO:0000256" key="5">
    <source>
        <dbReference type="ARBA" id="ARBA00022630"/>
    </source>
</evidence>
<keyword evidence="4" id="KW-0597">Phosphoprotein</keyword>
<keyword evidence="17" id="KW-1185">Reference proteome</keyword>
<dbReference type="InterPro" id="IPR000700">
    <property type="entry name" value="PAS-assoc_C"/>
</dbReference>
<dbReference type="PROSITE" id="PS50113">
    <property type="entry name" value="PAC"/>
    <property type="match status" value="1"/>
</dbReference>
<evidence type="ECO:0000313" key="17">
    <source>
        <dbReference type="Proteomes" id="UP001224644"/>
    </source>
</evidence>
<keyword evidence="8" id="KW-0677">Repeat</keyword>
<keyword evidence="7" id="KW-0808">Transferase</keyword>
<dbReference type="InterPro" id="IPR011102">
    <property type="entry name" value="Sig_transdc_His_kinase_HWE"/>
</dbReference>
<evidence type="ECO:0000256" key="8">
    <source>
        <dbReference type="ARBA" id="ARBA00022737"/>
    </source>
</evidence>
<protein>
    <recommendedName>
        <fullName evidence="3">Blue-light-activated histidine kinase</fullName>
        <ecNumber evidence="2">2.7.13.3</ecNumber>
    </recommendedName>
</protein>
<dbReference type="GO" id="GO:0016301">
    <property type="term" value="F:kinase activity"/>
    <property type="evidence" value="ECO:0007669"/>
    <property type="project" value="UniProtKB-KW"/>
</dbReference>
<feature type="domain" description="PAC" evidence="15">
    <location>
        <begin position="166"/>
        <end position="218"/>
    </location>
</feature>
<evidence type="ECO:0000256" key="12">
    <source>
        <dbReference type="ARBA" id="ARBA00023026"/>
    </source>
</evidence>
<dbReference type="InterPro" id="IPR036890">
    <property type="entry name" value="HATPase_C_sf"/>
</dbReference>
<keyword evidence="13" id="KW-0175">Coiled coil</keyword>
<evidence type="ECO:0000256" key="11">
    <source>
        <dbReference type="ARBA" id="ARBA00022840"/>
    </source>
</evidence>
<dbReference type="SUPFAM" id="SSF55785">
    <property type="entry name" value="PYP-like sensor domain (PAS domain)"/>
    <property type="match status" value="1"/>
</dbReference>
<keyword evidence="9" id="KW-0547">Nucleotide-binding</keyword>
<dbReference type="Proteomes" id="UP001224644">
    <property type="component" value="Unassembled WGS sequence"/>
</dbReference>
<dbReference type="SMART" id="SM00091">
    <property type="entry name" value="PAS"/>
    <property type="match status" value="1"/>
</dbReference>
<name>A0ABT8BHM4_9HYPH</name>
<dbReference type="PANTHER" id="PTHR41523">
    <property type="entry name" value="TWO-COMPONENT SYSTEM SENSOR PROTEIN"/>
    <property type="match status" value="1"/>
</dbReference>
<dbReference type="InterPro" id="IPR035965">
    <property type="entry name" value="PAS-like_dom_sf"/>
</dbReference>
<evidence type="ECO:0000256" key="4">
    <source>
        <dbReference type="ARBA" id="ARBA00022553"/>
    </source>
</evidence>
<dbReference type="PANTHER" id="PTHR41523:SF7">
    <property type="entry name" value="HISTIDINE KINASE"/>
    <property type="match status" value="1"/>
</dbReference>
<keyword evidence="5" id="KW-0285">Flavoprotein</keyword>
<evidence type="ECO:0000256" key="10">
    <source>
        <dbReference type="ARBA" id="ARBA00022777"/>
    </source>
</evidence>
<proteinExistence type="predicted"/>
<comment type="catalytic activity">
    <reaction evidence="1">
        <text>ATP + protein L-histidine = ADP + protein N-phospho-L-histidine.</text>
        <dbReference type="EC" id="2.7.13.3"/>
    </reaction>
</comment>
<evidence type="ECO:0000256" key="1">
    <source>
        <dbReference type="ARBA" id="ARBA00000085"/>
    </source>
</evidence>
<keyword evidence="11" id="KW-0067">ATP-binding</keyword>
<evidence type="ECO:0000256" key="7">
    <source>
        <dbReference type="ARBA" id="ARBA00022679"/>
    </source>
</evidence>
<dbReference type="CDD" id="cd00130">
    <property type="entry name" value="PAS"/>
    <property type="match status" value="1"/>
</dbReference>
<dbReference type="EC" id="2.7.13.3" evidence="2"/>
<keyword evidence="12" id="KW-0843">Virulence</keyword>
<organism evidence="16 17">
    <name type="scientific">Methylobacterium adhaesivum</name>
    <dbReference type="NCBI Taxonomy" id="333297"/>
    <lineage>
        <taxon>Bacteria</taxon>
        <taxon>Pseudomonadati</taxon>
        <taxon>Pseudomonadota</taxon>
        <taxon>Alphaproteobacteria</taxon>
        <taxon>Hyphomicrobiales</taxon>
        <taxon>Methylobacteriaceae</taxon>
        <taxon>Methylobacterium</taxon>
    </lineage>
</organism>
<keyword evidence="6" id="KW-0288">FMN</keyword>
<dbReference type="Pfam" id="PF00989">
    <property type="entry name" value="PAS"/>
    <property type="match status" value="1"/>
</dbReference>
<dbReference type="InterPro" id="IPR000014">
    <property type="entry name" value="PAS"/>
</dbReference>
<dbReference type="Pfam" id="PF07536">
    <property type="entry name" value="HWE_HK"/>
    <property type="match status" value="1"/>
</dbReference>
<dbReference type="Gene3D" id="3.30.450.20">
    <property type="entry name" value="PAS domain"/>
    <property type="match status" value="1"/>
</dbReference>
<dbReference type="EMBL" id="JAUFPX010000006">
    <property type="protein sequence ID" value="MDN3590977.1"/>
    <property type="molecule type" value="Genomic_DNA"/>
</dbReference>
<evidence type="ECO:0000259" key="14">
    <source>
        <dbReference type="PROSITE" id="PS50112"/>
    </source>
</evidence>
<evidence type="ECO:0000256" key="9">
    <source>
        <dbReference type="ARBA" id="ARBA00022741"/>
    </source>
</evidence>
<feature type="coiled-coil region" evidence="13">
    <location>
        <begin position="21"/>
        <end position="91"/>
    </location>
</feature>
<gene>
    <name evidence="16" type="ORF">QWZ12_10170</name>
</gene>
<reference evidence="17" key="1">
    <citation type="journal article" date="2019" name="Int. J. Syst. Evol. Microbiol.">
        <title>The Global Catalogue of Microorganisms (GCM) 10K type strain sequencing project: providing services to taxonomists for standard genome sequencing and annotation.</title>
        <authorList>
            <consortium name="The Broad Institute Genomics Platform"/>
            <consortium name="The Broad Institute Genome Sequencing Center for Infectious Disease"/>
            <person name="Wu L."/>
            <person name="Ma J."/>
        </authorList>
    </citation>
    <scope>NUCLEOTIDE SEQUENCE [LARGE SCALE GENOMIC DNA]</scope>
    <source>
        <strain evidence="17">CECT 7069</strain>
    </source>
</reference>
<evidence type="ECO:0000256" key="3">
    <source>
        <dbReference type="ARBA" id="ARBA00021740"/>
    </source>
</evidence>
<sequence>MSDHDGSLPSADDRAAALQAAGALEAENGRLRRALDEAVQRLAEGRPAVRRDYEREIAEGRAALAHTEGRVAELERTLADLTARYATLAVSEARYRLAVESAKDYAIFTLDLAGRITGWNTGAENLLGWSEDEALGSPVNLIFSPEDNAEAIAEEEMRLAVTEGRADDNRWHLRKDGSRFWANGLMMPMRDDAGGLTGFLKILRDLTEAQLASEHQQILIHELNHRVKNTLATVQAFTTQSLRSAASLADAREAITGRLIALAKAHDVLTSENWEGADLDRLVDDALRLHNVVRTCCRWQGDRVRVVPRTALALSMMLHELAANASVHGALSNETGTVTVSWIVVEAAGLSGAERSRLNLRWQEQGGPPVTRPTHRGFGRRMMERSLANELGGEVRIHYDPAGVVCTVDIPLEAA</sequence>
<comment type="caution">
    <text evidence="16">The sequence shown here is derived from an EMBL/GenBank/DDBJ whole genome shotgun (WGS) entry which is preliminary data.</text>
</comment>
<dbReference type="SMART" id="SM00911">
    <property type="entry name" value="HWE_HK"/>
    <property type="match status" value="1"/>
</dbReference>
<feature type="domain" description="PAS" evidence="14">
    <location>
        <begin position="91"/>
        <end position="164"/>
    </location>
</feature>
<dbReference type="NCBIfam" id="TIGR00229">
    <property type="entry name" value="sensory_box"/>
    <property type="match status" value="1"/>
</dbReference>
<evidence type="ECO:0000256" key="2">
    <source>
        <dbReference type="ARBA" id="ARBA00012438"/>
    </source>
</evidence>
<evidence type="ECO:0000313" key="16">
    <source>
        <dbReference type="EMBL" id="MDN3590977.1"/>
    </source>
</evidence>
<accession>A0ABT8BHM4</accession>
<keyword evidence="10 16" id="KW-0418">Kinase</keyword>
<evidence type="ECO:0000256" key="13">
    <source>
        <dbReference type="SAM" id="Coils"/>
    </source>
</evidence>
<dbReference type="RefSeq" id="WP_238222358.1">
    <property type="nucleotide sequence ID" value="NZ_BPQD01000003.1"/>
</dbReference>
<evidence type="ECO:0000259" key="15">
    <source>
        <dbReference type="PROSITE" id="PS50113"/>
    </source>
</evidence>
<dbReference type="PROSITE" id="PS50112">
    <property type="entry name" value="PAS"/>
    <property type="match status" value="1"/>
</dbReference>
<dbReference type="InterPro" id="IPR013767">
    <property type="entry name" value="PAS_fold"/>
</dbReference>
<dbReference type="Gene3D" id="3.30.565.10">
    <property type="entry name" value="Histidine kinase-like ATPase, C-terminal domain"/>
    <property type="match status" value="1"/>
</dbReference>